<keyword evidence="5" id="KW-0238">DNA-binding</keyword>
<evidence type="ECO:0000259" key="12">
    <source>
        <dbReference type="Pfam" id="PF00125"/>
    </source>
</evidence>
<dbReference type="CDD" id="cd22911">
    <property type="entry name" value="HFD_H3"/>
    <property type="match status" value="1"/>
</dbReference>
<protein>
    <recommendedName>
        <fullName evidence="12">Core Histone H2A/H2B/H3 domain-containing protein</fullName>
    </recommendedName>
</protein>
<gene>
    <name evidence="13" type="ORF">PhCBS80983_g03273</name>
</gene>
<dbReference type="SUPFAM" id="SSF47113">
    <property type="entry name" value="Histone-fold"/>
    <property type="match status" value="1"/>
</dbReference>
<dbReference type="GO" id="GO:0046982">
    <property type="term" value="F:protein heterodimerization activity"/>
    <property type="evidence" value="ECO:0007669"/>
    <property type="project" value="InterPro"/>
</dbReference>
<dbReference type="FunFam" id="1.10.20.10:FF:000087">
    <property type="entry name" value="Probable histone 3"/>
    <property type="match status" value="1"/>
</dbReference>
<feature type="compositionally biased region" description="Basic residues" evidence="11">
    <location>
        <begin position="15"/>
        <end position="25"/>
    </location>
</feature>
<sequence>MARTTPVKPSTSGMPKKRLGRKSIGNKRTPTRAQPPPATTPAKPHRYRPGTVALREIRKYQKSTDLLLRKLPFARLVKEVSADLSTLEYANGQPPRWQSTAILAMQEAAEAFMVHLFEDANLCAIHAKRVTIMQRDIQLARRIRGPWGGLG</sequence>
<evidence type="ECO:0000256" key="8">
    <source>
        <dbReference type="ARBA" id="ARBA00023328"/>
    </source>
</evidence>
<dbReference type="SMART" id="SM00428">
    <property type="entry name" value="H3"/>
    <property type="match status" value="1"/>
</dbReference>
<dbReference type="GO" id="GO:0030527">
    <property type="term" value="F:structural constituent of chromatin"/>
    <property type="evidence" value="ECO:0007669"/>
    <property type="project" value="InterPro"/>
</dbReference>
<dbReference type="EMBL" id="QEAQ01000039">
    <property type="protein sequence ID" value="TPX58245.1"/>
    <property type="molecule type" value="Genomic_DNA"/>
</dbReference>
<dbReference type="GO" id="GO:0000775">
    <property type="term" value="C:chromosome, centromeric region"/>
    <property type="evidence" value="ECO:0007669"/>
    <property type="project" value="UniProtKB-SubCell"/>
</dbReference>
<dbReference type="Gene3D" id="1.10.20.10">
    <property type="entry name" value="Histone, subunit A"/>
    <property type="match status" value="1"/>
</dbReference>
<evidence type="ECO:0000313" key="13">
    <source>
        <dbReference type="EMBL" id="TPX58245.1"/>
    </source>
</evidence>
<organism evidence="13 14">
    <name type="scientific">Powellomyces hirtus</name>
    <dbReference type="NCBI Taxonomy" id="109895"/>
    <lineage>
        <taxon>Eukaryota</taxon>
        <taxon>Fungi</taxon>
        <taxon>Fungi incertae sedis</taxon>
        <taxon>Chytridiomycota</taxon>
        <taxon>Chytridiomycota incertae sedis</taxon>
        <taxon>Chytridiomycetes</taxon>
        <taxon>Spizellomycetales</taxon>
        <taxon>Powellomycetaceae</taxon>
        <taxon>Powellomyces</taxon>
    </lineage>
</organism>
<dbReference type="STRING" id="109895.A0A507E4N0"/>
<accession>A0A507E4N0</accession>
<reference evidence="13 14" key="1">
    <citation type="journal article" date="2019" name="Sci. Rep.">
        <title>Comparative genomics of chytrid fungi reveal insights into the obligate biotrophic and pathogenic lifestyle of Synchytrium endobioticum.</title>
        <authorList>
            <person name="van de Vossenberg B.T.L.H."/>
            <person name="Warris S."/>
            <person name="Nguyen H.D.T."/>
            <person name="van Gent-Pelzer M.P.E."/>
            <person name="Joly D.L."/>
            <person name="van de Geest H.C."/>
            <person name="Bonants P.J.M."/>
            <person name="Smith D.S."/>
            <person name="Levesque C.A."/>
            <person name="van der Lee T.A.J."/>
        </authorList>
    </citation>
    <scope>NUCLEOTIDE SEQUENCE [LARGE SCALE GENOMIC DNA]</scope>
    <source>
        <strain evidence="13 14">CBS 809.83</strain>
    </source>
</reference>
<dbReference type="PANTHER" id="PTHR45810">
    <property type="entry name" value="HISTONE H3.2"/>
    <property type="match status" value="1"/>
</dbReference>
<comment type="subcellular location">
    <subcellularLocation>
        <location evidence="2">Chromosome</location>
        <location evidence="2">Centromere</location>
    </subcellularLocation>
    <subcellularLocation>
        <location evidence="1">Nucleus</location>
    </subcellularLocation>
</comment>
<comment type="subunit">
    <text evidence="10">Component of centromeric nucleosomes, where DNA is wrapped around a histone octamer core. The octamer contains two molecules each of H2A, H2B, CSE4/CENPA and H4 assembled in one CSE4-H4 heterotetramer and two H2A-H2B heterodimers. Interacts with the inner kinetochore.</text>
</comment>
<dbReference type="Proteomes" id="UP000318582">
    <property type="component" value="Unassembled WGS sequence"/>
</dbReference>
<evidence type="ECO:0000256" key="2">
    <source>
        <dbReference type="ARBA" id="ARBA00004584"/>
    </source>
</evidence>
<dbReference type="GO" id="GO:0003677">
    <property type="term" value="F:DNA binding"/>
    <property type="evidence" value="ECO:0007669"/>
    <property type="project" value="UniProtKB-KW"/>
</dbReference>
<feature type="domain" description="Core Histone H2A/H2B/H3" evidence="12">
    <location>
        <begin position="49"/>
        <end position="143"/>
    </location>
</feature>
<dbReference type="Pfam" id="PF00125">
    <property type="entry name" value="Histone"/>
    <property type="match status" value="1"/>
</dbReference>
<evidence type="ECO:0000256" key="7">
    <source>
        <dbReference type="ARBA" id="ARBA00023269"/>
    </source>
</evidence>
<dbReference type="GO" id="GO:0000786">
    <property type="term" value="C:nucleosome"/>
    <property type="evidence" value="ECO:0007669"/>
    <property type="project" value="UniProtKB-KW"/>
</dbReference>
<comment type="caution">
    <text evidence="13">The sequence shown here is derived from an EMBL/GenBank/DDBJ whole genome shotgun (WGS) entry which is preliminary data.</text>
</comment>
<keyword evidence="14" id="KW-1185">Reference proteome</keyword>
<name>A0A507E4N0_9FUNG</name>
<dbReference type="PRINTS" id="PR00622">
    <property type="entry name" value="HISTONEH3"/>
</dbReference>
<comment type="function">
    <text evidence="9">Histone H3-like nucleosomal protein that is specifically found in centromeric nucleosomes. Replaces conventional H3 in the nucleosome core of centromeric chromatin that serves as an assembly site for the inner kinetochore. Required for recruitment and assembly of kinetochore proteins, mitotic progression and chromosome segregation. May serve as an epigenetic mark that propagates centromere identity through replication and cell division.</text>
</comment>
<comment type="similarity">
    <text evidence="3">Belongs to the histone H3 family.</text>
</comment>
<evidence type="ECO:0000256" key="1">
    <source>
        <dbReference type="ARBA" id="ARBA00004123"/>
    </source>
</evidence>
<evidence type="ECO:0000256" key="4">
    <source>
        <dbReference type="ARBA" id="ARBA00022454"/>
    </source>
</evidence>
<evidence type="ECO:0000256" key="3">
    <source>
        <dbReference type="ARBA" id="ARBA00010343"/>
    </source>
</evidence>
<proteinExistence type="inferred from homology"/>
<dbReference type="InterPro" id="IPR007125">
    <property type="entry name" value="H2A/H2B/H3"/>
</dbReference>
<evidence type="ECO:0000313" key="14">
    <source>
        <dbReference type="Proteomes" id="UP000318582"/>
    </source>
</evidence>
<keyword evidence="6" id="KW-0539">Nucleus</keyword>
<evidence type="ECO:0000256" key="6">
    <source>
        <dbReference type="ARBA" id="ARBA00023242"/>
    </source>
</evidence>
<dbReference type="PROSITE" id="PS00959">
    <property type="entry name" value="HISTONE_H3_2"/>
    <property type="match status" value="1"/>
</dbReference>
<evidence type="ECO:0000256" key="5">
    <source>
        <dbReference type="ARBA" id="ARBA00023125"/>
    </source>
</evidence>
<dbReference type="InterPro" id="IPR009072">
    <property type="entry name" value="Histone-fold"/>
</dbReference>
<keyword evidence="4" id="KW-0158">Chromosome</keyword>
<dbReference type="GO" id="GO:0005634">
    <property type="term" value="C:nucleus"/>
    <property type="evidence" value="ECO:0007669"/>
    <property type="project" value="UniProtKB-SubCell"/>
</dbReference>
<evidence type="ECO:0000256" key="10">
    <source>
        <dbReference type="ARBA" id="ARBA00044024"/>
    </source>
</evidence>
<keyword evidence="8" id="KW-0137">Centromere</keyword>
<evidence type="ECO:0000256" key="9">
    <source>
        <dbReference type="ARBA" id="ARBA00043846"/>
    </source>
</evidence>
<evidence type="ECO:0000256" key="11">
    <source>
        <dbReference type="SAM" id="MobiDB-lite"/>
    </source>
</evidence>
<dbReference type="InterPro" id="IPR000164">
    <property type="entry name" value="Histone_H3/CENP-A"/>
</dbReference>
<dbReference type="AlphaFoldDB" id="A0A507E4N0"/>
<feature type="region of interest" description="Disordered" evidence="11">
    <location>
        <begin position="1"/>
        <end position="48"/>
    </location>
</feature>
<keyword evidence="7" id="KW-0544">Nucleosome core</keyword>